<organism evidence="2 3">
    <name type="scientific">Thalassobacterium sedimentorum</name>
    <dbReference type="NCBI Taxonomy" id="3041258"/>
    <lineage>
        <taxon>Bacteria</taxon>
        <taxon>Pseudomonadati</taxon>
        <taxon>Verrucomicrobiota</taxon>
        <taxon>Opitutia</taxon>
        <taxon>Puniceicoccales</taxon>
        <taxon>Coraliomargaritaceae</taxon>
        <taxon>Thalassobacterium</taxon>
    </lineage>
</organism>
<name>A0ABU1APB7_9BACT</name>
<dbReference type="Proteomes" id="UP001243717">
    <property type="component" value="Unassembled WGS sequence"/>
</dbReference>
<reference evidence="2 3" key="1">
    <citation type="submission" date="2023-04" db="EMBL/GenBank/DDBJ databases">
        <title>A novel bacteria isolated from coastal sediment.</title>
        <authorList>
            <person name="Liu X.-J."/>
            <person name="Du Z.-J."/>
        </authorList>
    </citation>
    <scope>NUCLEOTIDE SEQUENCE [LARGE SCALE GENOMIC DNA]</scope>
    <source>
        <strain evidence="2 3">SDUM461004</strain>
    </source>
</reference>
<evidence type="ECO:0000313" key="3">
    <source>
        <dbReference type="Proteomes" id="UP001243717"/>
    </source>
</evidence>
<accession>A0ABU1APB7</accession>
<evidence type="ECO:0000256" key="1">
    <source>
        <dbReference type="SAM" id="SignalP"/>
    </source>
</evidence>
<gene>
    <name evidence="2" type="ORF">QEH59_14795</name>
</gene>
<dbReference type="EMBL" id="JARXIC010000030">
    <property type="protein sequence ID" value="MDQ8195700.1"/>
    <property type="molecule type" value="Genomic_DNA"/>
</dbReference>
<evidence type="ECO:0000313" key="2">
    <source>
        <dbReference type="EMBL" id="MDQ8195700.1"/>
    </source>
</evidence>
<sequence>MLPLPKILPALLLTIFTCQLSAISVTTRGIKNPAIYGIEFPGDARAYYGSQANIQSISTQEYITANFRVTELNIVTQGTALLRIYHSRPLHIGELQQAMSNGIDAAGTPSGSSIIQRPLPAQVQAMADRAAGITDAVTGTEVIKEYPIATHAHTIEYRIGSRKELLELHDQLKKHWLKEPAYYEGGQIVDEADATSKEMKPRHLGGTLFKVEQ</sequence>
<proteinExistence type="predicted"/>
<keyword evidence="1" id="KW-0732">Signal</keyword>
<feature type="signal peptide" evidence="1">
    <location>
        <begin position="1"/>
        <end position="22"/>
    </location>
</feature>
<keyword evidence="3" id="KW-1185">Reference proteome</keyword>
<feature type="chain" id="PRO_5047021802" evidence="1">
    <location>
        <begin position="23"/>
        <end position="213"/>
    </location>
</feature>
<comment type="caution">
    <text evidence="2">The sequence shown here is derived from an EMBL/GenBank/DDBJ whole genome shotgun (WGS) entry which is preliminary data.</text>
</comment>
<protein>
    <submittedName>
        <fullName evidence="2">Uncharacterized protein</fullName>
    </submittedName>
</protein>